<dbReference type="EMBL" id="FUWJ01000004">
    <property type="protein sequence ID" value="SKA11418.1"/>
    <property type="molecule type" value="Genomic_DNA"/>
</dbReference>
<dbReference type="Pfam" id="PF04392">
    <property type="entry name" value="ABC_sub_bind"/>
    <property type="match status" value="1"/>
</dbReference>
<dbReference type="STRING" id="225324.SAMN02745126_03617"/>
<sequence>MVIATLGGAAVAGPMRAQAATPARLAFIAPANAHTEAPMIATIHAGLADNGLKDGRDYVLDVYFAEGEYSRFPALTQAALATNPAVLLVATIASVRAALQATRTVPIVFVAINDPVGAGLIDSLARPGGNATGVATMADDAVPKLVELVRTVLPQARTLAVLINPLNATNRPIFERVRTVGAGIGLEVRAIELSAPDGFDAAFGPRGEIAPDGVQPDALLLVADALFWQLVGRIAALGIERHIAVIGPSRNVAEAGALMSYGATFTTLVRRSMYYVKRILAGARPADLPVEQPTAFDLVINLRTAKALGLTLPQTLLASADDLIQ</sequence>
<evidence type="ECO:0000313" key="1">
    <source>
        <dbReference type="EMBL" id="SKA11418.1"/>
    </source>
</evidence>
<dbReference type="PANTHER" id="PTHR35271">
    <property type="entry name" value="ABC TRANSPORTER, SUBSTRATE-BINDING LIPOPROTEIN-RELATED"/>
    <property type="match status" value="1"/>
</dbReference>
<protein>
    <submittedName>
        <fullName evidence="1">Putative ABC transport system substrate-binding protein</fullName>
    </submittedName>
</protein>
<dbReference type="AlphaFoldDB" id="A0A1T4R6W3"/>
<dbReference type="Proteomes" id="UP000190092">
    <property type="component" value="Unassembled WGS sequence"/>
</dbReference>
<dbReference type="Gene3D" id="3.40.50.2300">
    <property type="match status" value="2"/>
</dbReference>
<accession>A0A1T4R6W3</accession>
<reference evidence="2" key="1">
    <citation type="submission" date="2017-02" db="EMBL/GenBank/DDBJ databases">
        <authorList>
            <person name="Varghese N."/>
            <person name="Submissions S."/>
        </authorList>
    </citation>
    <scope>NUCLEOTIDE SEQUENCE [LARGE SCALE GENOMIC DNA]</scope>
    <source>
        <strain evidence="2">ATCC 27094</strain>
    </source>
</reference>
<gene>
    <name evidence="1" type="ORF">SAMN02745126_03617</name>
</gene>
<dbReference type="CDD" id="cd06325">
    <property type="entry name" value="PBP1_ABC_unchar_transporter"/>
    <property type="match status" value="1"/>
</dbReference>
<dbReference type="PANTHER" id="PTHR35271:SF1">
    <property type="entry name" value="ABC TRANSPORTER, SUBSTRATE-BINDING LIPOPROTEIN"/>
    <property type="match status" value="1"/>
</dbReference>
<proteinExistence type="predicted"/>
<dbReference type="InterPro" id="IPR007487">
    <property type="entry name" value="ABC_transpt-TYRBP-like"/>
</dbReference>
<keyword evidence="2" id="KW-1185">Reference proteome</keyword>
<evidence type="ECO:0000313" key="2">
    <source>
        <dbReference type="Proteomes" id="UP000190092"/>
    </source>
</evidence>
<organism evidence="1 2">
    <name type="scientific">Enhydrobacter aerosaccus</name>
    <dbReference type="NCBI Taxonomy" id="225324"/>
    <lineage>
        <taxon>Bacteria</taxon>
        <taxon>Pseudomonadati</taxon>
        <taxon>Pseudomonadota</taxon>
        <taxon>Alphaproteobacteria</taxon>
        <taxon>Hyphomicrobiales</taxon>
        <taxon>Enhydrobacter</taxon>
    </lineage>
</organism>
<name>A0A1T4R6W3_9HYPH</name>